<feature type="region of interest" description="Disordered" evidence="1">
    <location>
        <begin position="236"/>
        <end position="262"/>
    </location>
</feature>
<feature type="region of interest" description="Disordered" evidence="1">
    <location>
        <begin position="301"/>
        <end position="330"/>
    </location>
</feature>
<keyword evidence="3" id="KW-1185">Reference proteome</keyword>
<protein>
    <submittedName>
        <fullName evidence="2">Uncharacterized protein</fullName>
    </submittedName>
</protein>
<feature type="region of interest" description="Disordered" evidence="1">
    <location>
        <begin position="342"/>
        <end position="363"/>
    </location>
</feature>
<dbReference type="AlphaFoldDB" id="A0AAJ8JP88"/>
<sequence length="363" mass="41307">MKISHPKSIFNGRSTPISRPLVAIFKGQQLSKQQQDQKTEPKDEKRTAIEDGLAVCLLGFSVAQQKRTETLQENQISEKDISPSSFRIKLNMYDLAYEEELRQQTVMAEVLPDAEMWRKWEKTEAPLRQGRGWYPRLDRHFLELLVISEIHCLAHPLNSSAPLGFAERIHRHASRVRRVACERIGPERLHAYCERVKEAFEAYMMGGWARAGAPLRDGGMDVEHHEDIGFEIEREHEELEERGRSPERGNGSVKREFSPAERSPVEVLPEIGLVQMTNSNEDSSHLLEINLKDVSYLDQLSEETPEMDSEEENDNSSSKVTVGTSWSGSSATIMEVDKDAAYSKHSSQLLIRPPEFAQATHTD</sequence>
<feature type="compositionally biased region" description="Polar residues" evidence="1">
    <location>
        <begin position="319"/>
        <end position="330"/>
    </location>
</feature>
<proteinExistence type="predicted"/>
<name>A0AAJ8JP88_9TREE</name>
<dbReference type="RefSeq" id="XP_066066593.1">
    <property type="nucleotide sequence ID" value="XM_066210496.1"/>
</dbReference>
<feature type="compositionally biased region" description="Acidic residues" evidence="1">
    <location>
        <begin position="301"/>
        <end position="314"/>
    </location>
</feature>
<accession>A0AAJ8JP88</accession>
<evidence type="ECO:0000313" key="3">
    <source>
        <dbReference type="Proteomes" id="UP000094043"/>
    </source>
</evidence>
<feature type="compositionally biased region" description="Basic and acidic residues" evidence="1">
    <location>
        <begin position="236"/>
        <end position="259"/>
    </location>
</feature>
<reference evidence="2" key="1">
    <citation type="submission" date="2016-06" db="EMBL/GenBank/DDBJ databases">
        <authorList>
            <person name="Cuomo C."/>
            <person name="Litvintseva A."/>
            <person name="Heitman J."/>
            <person name="Chen Y."/>
            <person name="Sun S."/>
            <person name="Springer D."/>
            <person name="Dromer F."/>
            <person name="Young S."/>
            <person name="Zeng Q."/>
            <person name="Chapman S."/>
            <person name="Gujja S."/>
            <person name="Saif S."/>
            <person name="Birren B."/>
        </authorList>
    </citation>
    <scope>NUCLEOTIDE SEQUENCE</scope>
    <source>
        <strain evidence="2">CBS 7841</strain>
    </source>
</reference>
<evidence type="ECO:0000256" key="1">
    <source>
        <dbReference type="SAM" id="MobiDB-lite"/>
    </source>
</evidence>
<dbReference type="EMBL" id="CP143784">
    <property type="protein sequence ID" value="WVN85893.1"/>
    <property type="molecule type" value="Genomic_DNA"/>
</dbReference>
<organism evidence="2 3">
    <name type="scientific">Cryptococcus depauperatus CBS 7841</name>
    <dbReference type="NCBI Taxonomy" id="1295531"/>
    <lineage>
        <taxon>Eukaryota</taxon>
        <taxon>Fungi</taxon>
        <taxon>Dikarya</taxon>
        <taxon>Basidiomycota</taxon>
        <taxon>Agaricomycotina</taxon>
        <taxon>Tremellomycetes</taxon>
        <taxon>Tremellales</taxon>
        <taxon>Cryptococcaceae</taxon>
        <taxon>Cryptococcus</taxon>
    </lineage>
</organism>
<gene>
    <name evidence="2" type="ORF">L203_101046</name>
</gene>
<evidence type="ECO:0000313" key="2">
    <source>
        <dbReference type="EMBL" id="WVN85893.1"/>
    </source>
</evidence>
<dbReference type="GeneID" id="91085260"/>
<dbReference type="KEGG" id="cdep:91085260"/>
<reference evidence="2" key="2">
    <citation type="journal article" date="2022" name="Elife">
        <title>Obligate sexual reproduction of a homothallic fungus closely related to the Cryptococcus pathogenic species complex.</title>
        <authorList>
            <person name="Passer A.R."/>
            <person name="Clancey S.A."/>
            <person name="Shea T."/>
            <person name="David-Palma M."/>
            <person name="Averette A.F."/>
            <person name="Boekhout T."/>
            <person name="Porcel B.M."/>
            <person name="Nowrousian M."/>
            <person name="Cuomo C.A."/>
            <person name="Sun S."/>
            <person name="Heitman J."/>
            <person name="Coelho M.A."/>
        </authorList>
    </citation>
    <scope>NUCLEOTIDE SEQUENCE</scope>
    <source>
        <strain evidence="2">CBS 7841</strain>
    </source>
</reference>
<dbReference type="Proteomes" id="UP000094043">
    <property type="component" value="Chromosome 1"/>
</dbReference>
<reference evidence="2" key="3">
    <citation type="submission" date="2024-01" db="EMBL/GenBank/DDBJ databases">
        <authorList>
            <person name="Coelho M.A."/>
            <person name="David-Palma M."/>
            <person name="Shea T."/>
            <person name="Sun S."/>
            <person name="Cuomo C.A."/>
            <person name="Heitman J."/>
        </authorList>
    </citation>
    <scope>NUCLEOTIDE SEQUENCE</scope>
    <source>
        <strain evidence="2">CBS 7841</strain>
    </source>
</reference>